<name>A0A174EAJ9_9FIRM</name>
<proteinExistence type="predicted"/>
<evidence type="ECO:0000313" key="3">
    <source>
        <dbReference type="Proteomes" id="UP000095645"/>
    </source>
</evidence>
<dbReference type="Gene3D" id="1.10.260.40">
    <property type="entry name" value="lambda repressor-like DNA-binding domains"/>
    <property type="match status" value="1"/>
</dbReference>
<dbReference type="PROSITE" id="PS50943">
    <property type="entry name" value="HTH_CROC1"/>
    <property type="match status" value="1"/>
</dbReference>
<organism evidence="2 3">
    <name type="scientific">Blautia obeum</name>
    <dbReference type="NCBI Taxonomy" id="40520"/>
    <lineage>
        <taxon>Bacteria</taxon>
        <taxon>Bacillati</taxon>
        <taxon>Bacillota</taxon>
        <taxon>Clostridia</taxon>
        <taxon>Lachnospirales</taxon>
        <taxon>Lachnospiraceae</taxon>
        <taxon>Blautia</taxon>
    </lineage>
</organism>
<accession>A0A174EAJ9</accession>
<dbReference type="Proteomes" id="UP000095645">
    <property type="component" value="Unassembled WGS sequence"/>
</dbReference>
<dbReference type="AlphaFoldDB" id="A0A174EAJ9"/>
<sequence>MEELSELTGISKSALGSYEKEDYKEINHGNLITLADFYEVSVDYLLCRTENREQINTPLTGLHLNDEMVALLKSGRINNRLLCELATHKDFIKFLADIEIYVDGIATMQIQNLNALVDTVRHEIIERYRPGEDDPHLKVLQAAHISDDEYFSHMVLDDLNLIIRDIREAHKKDSESAPQITVADELKENLEAVENFKGSRDEKLVILYCKQLGINYKNLSEEEFRWLIRILKKSKKMGTPISQRKKR</sequence>
<gene>
    <name evidence="2" type="ORF">ERS852476_02589</name>
</gene>
<dbReference type="InterPro" id="IPR010982">
    <property type="entry name" value="Lambda_DNA-bd_dom_sf"/>
</dbReference>
<dbReference type="InterPro" id="IPR001387">
    <property type="entry name" value="Cro/C1-type_HTH"/>
</dbReference>
<dbReference type="Pfam" id="PF01381">
    <property type="entry name" value="HTH_3"/>
    <property type="match status" value="1"/>
</dbReference>
<dbReference type="EMBL" id="CYZP01000024">
    <property type="protein sequence ID" value="CUO34673.1"/>
    <property type="molecule type" value="Genomic_DNA"/>
</dbReference>
<dbReference type="GO" id="GO:0003677">
    <property type="term" value="F:DNA binding"/>
    <property type="evidence" value="ECO:0007669"/>
    <property type="project" value="InterPro"/>
</dbReference>
<reference evidence="2 3" key="1">
    <citation type="submission" date="2015-09" db="EMBL/GenBank/DDBJ databases">
        <authorList>
            <consortium name="Pathogen Informatics"/>
        </authorList>
    </citation>
    <scope>NUCLEOTIDE SEQUENCE [LARGE SCALE GENOMIC DNA]</scope>
    <source>
        <strain evidence="2 3">2789STDY5834861</strain>
    </source>
</reference>
<dbReference type="SUPFAM" id="SSF47413">
    <property type="entry name" value="lambda repressor-like DNA-binding domains"/>
    <property type="match status" value="1"/>
</dbReference>
<dbReference type="CDD" id="cd00093">
    <property type="entry name" value="HTH_XRE"/>
    <property type="match status" value="1"/>
</dbReference>
<evidence type="ECO:0000313" key="2">
    <source>
        <dbReference type="EMBL" id="CUO34673.1"/>
    </source>
</evidence>
<evidence type="ECO:0000259" key="1">
    <source>
        <dbReference type="PROSITE" id="PS50943"/>
    </source>
</evidence>
<protein>
    <recommendedName>
        <fullName evidence="1">HTH cro/C1-type domain-containing protein</fullName>
    </recommendedName>
</protein>
<feature type="domain" description="HTH cro/C1-type" evidence="1">
    <location>
        <begin position="1"/>
        <end position="45"/>
    </location>
</feature>